<gene>
    <name evidence="1" type="ORF">POCTA_138.1.T1440168</name>
</gene>
<evidence type="ECO:0000313" key="1">
    <source>
        <dbReference type="EMBL" id="CAD8208643.1"/>
    </source>
</evidence>
<accession>A0A8S1Y5T0</accession>
<proteinExistence type="predicted"/>
<protein>
    <submittedName>
        <fullName evidence="1">Uncharacterized protein</fullName>
    </submittedName>
</protein>
<evidence type="ECO:0000313" key="2">
    <source>
        <dbReference type="Proteomes" id="UP000683925"/>
    </source>
</evidence>
<dbReference type="AlphaFoldDB" id="A0A8S1Y5T0"/>
<organism evidence="1 2">
    <name type="scientific">Paramecium octaurelia</name>
    <dbReference type="NCBI Taxonomy" id="43137"/>
    <lineage>
        <taxon>Eukaryota</taxon>
        <taxon>Sar</taxon>
        <taxon>Alveolata</taxon>
        <taxon>Ciliophora</taxon>
        <taxon>Intramacronucleata</taxon>
        <taxon>Oligohymenophorea</taxon>
        <taxon>Peniculida</taxon>
        <taxon>Parameciidae</taxon>
        <taxon>Paramecium</taxon>
    </lineage>
</organism>
<comment type="caution">
    <text evidence="1">The sequence shown here is derived from an EMBL/GenBank/DDBJ whole genome shotgun (WGS) entry which is preliminary data.</text>
</comment>
<reference evidence="1" key="1">
    <citation type="submission" date="2021-01" db="EMBL/GenBank/DDBJ databases">
        <authorList>
            <consortium name="Genoscope - CEA"/>
            <person name="William W."/>
        </authorList>
    </citation>
    <scope>NUCLEOTIDE SEQUENCE</scope>
</reference>
<name>A0A8S1Y5T0_PAROT</name>
<sequence length="88" mass="10192">MEALLPNLINLLAQNSAITYEVITKDGFLLLSLNQMLYPSHFRIQNLKWICLLLRMQHSCYLLSISQQKDYTLIMISQVLLKDVPAIQ</sequence>
<keyword evidence="2" id="KW-1185">Reference proteome</keyword>
<dbReference type="EMBL" id="CAJJDP010000145">
    <property type="protein sequence ID" value="CAD8208643.1"/>
    <property type="molecule type" value="Genomic_DNA"/>
</dbReference>
<dbReference type="Proteomes" id="UP000683925">
    <property type="component" value="Unassembled WGS sequence"/>
</dbReference>